<keyword evidence="5" id="KW-1185">Reference proteome</keyword>
<dbReference type="InterPro" id="IPR000595">
    <property type="entry name" value="cNMP-bd_dom"/>
</dbReference>
<dbReference type="Gene3D" id="2.60.120.10">
    <property type="entry name" value="Jelly Rolls"/>
    <property type="match status" value="1"/>
</dbReference>
<dbReference type="CDD" id="cd00038">
    <property type="entry name" value="CAP_ED"/>
    <property type="match status" value="1"/>
</dbReference>
<dbReference type="InterPro" id="IPR018490">
    <property type="entry name" value="cNMP-bd_dom_sf"/>
</dbReference>
<reference evidence="4 5" key="1">
    <citation type="journal article" date="2017" name="Nat. Commun.">
        <title>Genome assembly with in vitro proximity ligation data and whole-genome triplication in lettuce.</title>
        <authorList>
            <person name="Reyes-Chin-Wo S."/>
            <person name="Wang Z."/>
            <person name="Yang X."/>
            <person name="Kozik A."/>
            <person name="Arikit S."/>
            <person name="Song C."/>
            <person name="Xia L."/>
            <person name="Froenicke L."/>
            <person name="Lavelle D.O."/>
            <person name="Truco M.J."/>
            <person name="Xia R."/>
            <person name="Zhu S."/>
            <person name="Xu C."/>
            <person name="Xu H."/>
            <person name="Xu X."/>
            <person name="Cox K."/>
            <person name="Korf I."/>
            <person name="Meyers B.C."/>
            <person name="Michelmore R.W."/>
        </authorList>
    </citation>
    <scope>NUCLEOTIDE SEQUENCE [LARGE SCALE GENOMIC DNA]</scope>
    <source>
        <strain evidence="5">cv. Salinas</strain>
        <tissue evidence="4">Seedlings</tissue>
    </source>
</reference>
<dbReference type="Proteomes" id="UP000235145">
    <property type="component" value="Unassembled WGS sequence"/>
</dbReference>
<organism evidence="4 5">
    <name type="scientific">Lactuca sativa</name>
    <name type="common">Garden lettuce</name>
    <dbReference type="NCBI Taxonomy" id="4236"/>
    <lineage>
        <taxon>Eukaryota</taxon>
        <taxon>Viridiplantae</taxon>
        <taxon>Streptophyta</taxon>
        <taxon>Embryophyta</taxon>
        <taxon>Tracheophyta</taxon>
        <taxon>Spermatophyta</taxon>
        <taxon>Magnoliopsida</taxon>
        <taxon>eudicotyledons</taxon>
        <taxon>Gunneridae</taxon>
        <taxon>Pentapetalae</taxon>
        <taxon>asterids</taxon>
        <taxon>campanulids</taxon>
        <taxon>Asterales</taxon>
        <taxon>Asteraceae</taxon>
        <taxon>Cichorioideae</taxon>
        <taxon>Cichorieae</taxon>
        <taxon>Lactucinae</taxon>
        <taxon>Lactuca</taxon>
    </lineage>
</organism>
<dbReference type="GO" id="GO:0034220">
    <property type="term" value="P:monoatomic ion transmembrane transport"/>
    <property type="evidence" value="ECO:0007669"/>
    <property type="project" value="UniProtKB-KW"/>
</dbReference>
<keyword evidence="1" id="KW-0813">Transport</keyword>
<proteinExistence type="predicted"/>
<keyword evidence="2" id="KW-0407">Ion channel</keyword>
<evidence type="ECO:0000256" key="2">
    <source>
        <dbReference type="ARBA" id="ARBA00023303"/>
    </source>
</evidence>
<evidence type="ECO:0000313" key="4">
    <source>
        <dbReference type="EMBL" id="KAJ0220632.1"/>
    </source>
</evidence>
<keyword evidence="1" id="KW-1071">Ligand-gated ion channel</keyword>
<accession>A0A9R1WD45</accession>
<dbReference type="EMBL" id="NBSK02000002">
    <property type="protein sequence ID" value="KAJ0220632.1"/>
    <property type="molecule type" value="Genomic_DNA"/>
</dbReference>
<comment type="caution">
    <text evidence="4">The sequence shown here is derived from an EMBL/GenBank/DDBJ whole genome shotgun (WGS) entry which is preliminary data.</text>
</comment>
<feature type="domain" description="Cyclic nucleotide-binding" evidence="3">
    <location>
        <begin position="74"/>
        <end position="143"/>
    </location>
</feature>
<protein>
    <recommendedName>
        <fullName evidence="3">Cyclic nucleotide-binding domain-containing protein</fullName>
    </recommendedName>
</protein>
<dbReference type="GO" id="GO:0016020">
    <property type="term" value="C:membrane"/>
    <property type="evidence" value="ECO:0007669"/>
    <property type="project" value="UniProtKB-SubCell"/>
</dbReference>
<gene>
    <name evidence="4" type="ORF">LSAT_V11C200057520</name>
</gene>
<evidence type="ECO:0000256" key="1">
    <source>
        <dbReference type="ARBA" id="ARBA00023286"/>
    </source>
</evidence>
<dbReference type="InterPro" id="IPR014710">
    <property type="entry name" value="RmlC-like_jellyroll"/>
</dbReference>
<dbReference type="AlphaFoldDB" id="A0A9R1WD45"/>
<dbReference type="PROSITE" id="PS50042">
    <property type="entry name" value="CNMP_BINDING_3"/>
    <property type="match status" value="1"/>
</dbReference>
<evidence type="ECO:0000313" key="5">
    <source>
        <dbReference type="Proteomes" id="UP000235145"/>
    </source>
</evidence>
<sequence length="156" mass="18224">MEEMETLVRRRDVEEWMRHENLPENLRRKVRESEYFIGAATQGIDGETLVQNLPEDLQRDVRHHLFKFFKKVRIFAYMDEPLLDAIYERLRKKTYIKGGKVLYIGGVVTKMVFIARGKLESIVENGNKVPLSEGDVCGEELLISYFEHFCVNGGIK</sequence>
<keyword evidence="1" id="KW-0406">Ion transport</keyword>
<evidence type="ECO:0000259" key="3">
    <source>
        <dbReference type="PROSITE" id="PS50042"/>
    </source>
</evidence>
<dbReference type="PANTHER" id="PTHR45651">
    <property type="entry name" value="CYCLIC NUCLEOTIDE-GATED ION CHANNEL 15-RELATED-RELATED"/>
    <property type="match status" value="1"/>
</dbReference>
<name>A0A9R1WD45_LACSA</name>
<dbReference type="Gene3D" id="1.10.287.630">
    <property type="entry name" value="Helix hairpin bin"/>
    <property type="match status" value="1"/>
</dbReference>
<dbReference type="PANTHER" id="PTHR45651:SF11">
    <property type="entry name" value="CYCLIC NUCLEOTIDE-GATED ION CHANNEL 20, CHLOROPLASTIC-RELATED"/>
    <property type="match status" value="1"/>
</dbReference>
<dbReference type="SUPFAM" id="SSF51206">
    <property type="entry name" value="cAMP-binding domain-like"/>
    <property type="match status" value="1"/>
</dbReference>